<dbReference type="PANTHER" id="PTHR14212:SF0">
    <property type="entry name" value="U4_U6 SMALL NUCLEAR RIBONUCLEOPROTEIN PRP3"/>
    <property type="match status" value="1"/>
</dbReference>
<evidence type="ECO:0000313" key="9">
    <source>
        <dbReference type="Proteomes" id="UP000053201"/>
    </source>
</evidence>
<evidence type="ECO:0000313" key="8">
    <source>
        <dbReference type="EMBL" id="KNC96258.1"/>
    </source>
</evidence>
<dbReference type="InterPro" id="IPR027104">
    <property type="entry name" value="Prp3"/>
</dbReference>
<keyword evidence="2" id="KW-0507">mRNA processing</keyword>
<evidence type="ECO:0000256" key="2">
    <source>
        <dbReference type="ARBA" id="ARBA00022664"/>
    </source>
</evidence>
<feature type="compositionally biased region" description="Pro residues" evidence="5">
    <location>
        <begin position="69"/>
        <end position="78"/>
    </location>
</feature>
<evidence type="ECO:0000256" key="3">
    <source>
        <dbReference type="ARBA" id="ARBA00023187"/>
    </source>
</evidence>
<gene>
    <name evidence="8" type="ORF">SPPG_08410</name>
</gene>
<dbReference type="InterPro" id="IPR010541">
    <property type="entry name" value="Prp3_C"/>
</dbReference>
<feature type="domain" description="Pre-mRNA-splicing factor 3" evidence="7">
    <location>
        <begin position="188"/>
        <end position="401"/>
    </location>
</feature>
<feature type="compositionally biased region" description="Basic and acidic residues" evidence="5">
    <location>
        <begin position="82"/>
        <end position="95"/>
    </location>
</feature>
<feature type="region of interest" description="Disordered" evidence="5">
    <location>
        <begin position="1"/>
        <end position="37"/>
    </location>
</feature>
<dbReference type="FunCoup" id="A0A0L0H6B2">
    <property type="interactions" value="582"/>
</dbReference>
<dbReference type="PANTHER" id="PTHR14212">
    <property type="entry name" value="U4/U6-ASSOCIATED RNA SPLICING FACTOR-RELATED"/>
    <property type="match status" value="1"/>
</dbReference>
<feature type="compositionally biased region" description="Basic and acidic residues" evidence="5">
    <location>
        <begin position="11"/>
        <end position="27"/>
    </location>
</feature>
<proteinExistence type="predicted"/>
<protein>
    <submittedName>
        <fullName evidence="8">Uncharacterized protein</fullName>
    </submittedName>
</protein>
<evidence type="ECO:0000259" key="7">
    <source>
        <dbReference type="Pfam" id="PF08572"/>
    </source>
</evidence>
<accession>A0A0L0H6B2</accession>
<keyword evidence="3" id="KW-0508">mRNA splicing</keyword>
<keyword evidence="9" id="KW-1185">Reference proteome</keyword>
<dbReference type="Proteomes" id="UP000053201">
    <property type="component" value="Unassembled WGS sequence"/>
</dbReference>
<dbReference type="InParanoid" id="A0A0L0H6B2"/>
<feature type="region of interest" description="Disordered" evidence="5">
    <location>
        <begin position="50"/>
        <end position="97"/>
    </location>
</feature>
<dbReference type="RefSeq" id="XP_016604298.1">
    <property type="nucleotide sequence ID" value="XM_016756568.1"/>
</dbReference>
<dbReference type="GO" id="GO:0045292">
    <property type="term" value="P:mRNA cis splicing, via spliceosome"/>
    <property type="evidence" value="ECO:0007669"/>
    <property type="project" value="EnsemblFungi"/>
</dbReference>
<dbReference type="Pfam" id="PF08572">
    <property type="entry name" value="PRP3"/>
    <property type="match status" value="1"/>
</dbReference>
<evidence type="ECO:0000259" key="6">
    <source>
        <dbReference type="Pfam" id="PF06544"/>
    </source>
</evidence>
<sequence length="560" mass="62785">MSSSDSLKRRHLEDGGNEGREAKKSKSEGNAVFDADKVKAEVAARAREIQEKMAAMRKQGLLPTGSPAPSSPAAPSPPALSRQDEMQRRIDEAKQRIRQSLQANPSLLAAPILPGDKEKRGLNMAYHPALMVDGSGQLNIKGGARALIPKADFATVKANQRIAQPKEPAKKEMKIEQVSADFADPTKNPYYDPKLGTKLGPRPRIRKGFKFVQPGRFVNEANQLRAKAQLEKLKQDIAESVRKTGMDVELDLVAEQGMRKEPPPAVEWWDAPLVPDGYENFDADAVLMSETSIVTNYVQHPIPIQPPAEPGDPKLKPLMLTTKERKKLRRQRRQEAQKEKRDKIRLGLLPPEQNKVKISNLMMVLGTEAVQDPTKVEAAVRAQMAARLKKHKDMNAAGKLTDEQRKEKKRKKLREDTSNLVEVAVFRINDLSHPQHKFKVDMNAQQHNLTGVAILYSGLNVVIVEGGPKGIKAYKKLMLRRIDWTNEKKGEEDGAEEASSTGPKAPNQCVLVWEGEIKDRLFKFFRFKPLPTEARIKEYLEKMRAVHYWDAAKNYVGPDA</sequence>
<feature type="domain" description="Small nuclear ribonucleoprotein Prp3 C-terminal" evidence="6">
    <location>
        <begin position="424"/>
        <end position="552"/>
    </location>
</feature>
<dbReference type="Pfam" id="PF06544">
    <property type="entry name" value="Prp3_C"/>
    <property type="match status" value="1"/>
</dbReference>
<dbReference type="OrthoDB" id="10264544at2759"/>
<organism evidence="8 9">
    <name type="scientific">Spizellomyces punctatus (strain DAOM BR117)</name>
    <dbReference type="NCBI Taxonomy" id="645134"/>
    <lineage>
        <taxon>Eukaryota</taxon>
        <taxon>Fungi</taxon>
        <taxon>Fungi incertae sedis</taxon>
        <taxon>Chytridiomycota</taxon>
        <taxon>Chytridiomycota incertae sedis</taxon>
        <taxon>Chytridiomycetes</taxon>
        <taxon>Spizellomycetales</taxon>
        <taxon>Spizellomycetaceae</taxon>
        <taxon>Spizellomyces</taxon>
    </lineage>
</organism>
<dbReference type="AlphaFoldDB" id="A0A0L0H6B2"/>
<evidence type="ECO:0000256" key="5">
    <source>
        <dbReference type="SAM" id="MobiDB-lite"/>
    </source>
</evidence>
<comment type="subcellular location">
    <subcellularLocation>
        <location evidence="1">Nucleus</location>
    </subcellularLocation>
</comment>
<dbReference type="OMA" id="QAMQPKF"/>
<dbReference type="GeneID" id="27691578"/>
<dbReference type="InterPro" id="IPR013881">
    <property type="entry name" value="Pre-mRNA_splic_Prp3_dom"/>
</dbReference>
<name>A0A0L0H6B2_SPIPD</name>
<reference evidence="8 9" key="1">
    <citation type="submission" date="2009-08" db="EMBL/GenBank/DDBJ databases">
        <title>The Genome Sequence of Spizellomyces punctatus strain DAOM BR117.</title>
        <authorList>
            <consortium name="The Broad Institute Genome Sequencing Platform"/>
            <person name="Russ C."/>
            <person name="Cuomo C."/>
            <person name="Shea T."/>
            <person name="Young S.K."/>
            <person name="Zeng Q."/>
            <person name="Koehrsen M."/>
            <person name="Haas B."/>
            <person name="Borodovsky M."/>
            <person name="Guigo R."/>
            <person name="Alvarado L."/>
            <person name="Berlin A."/>
            <person name="Bochicchio J."/>
            <person name="Borenstein D."/>
            <person name="Chapman S."/>
            <person name="Chen Z."/>
            <person name="Engels R."/>
            <person name="Freedman E."/>
            <person name="Gellesch M."/>
            <person name="Goldberg J."/>
            <person name="Griggs A."/>
            <person name="Gujja S."/>
            <person name="Heiman D."/>
            <person name="Hepburn T."/>
            <person name="Howarth C."/>
            <person name="Jen D."/>
            <person name="Larson L."/>
            <person name="Lewis B."/>
            <person name="Mehta T."/>
            <person name="Park D."/>
            <person name="Pearson M."/>
            <person name="Roberts A."/>
            <person name="Saif S."/>
            <person name="Shenoy N."/>
            <person name="Sisk P."/>
            <person name="Stolte C."/>
            <person name="Sykes S."/>
            <person name="Thomson T."/>
            <person name="Walk T."/>
            <person name="White J."/>
            <person name="Yandava C."/>
            <person name="Burger G."/>
            <person name="Gray M.W."/>
            <person name="Holland P.W.H."/>
            <person name="King N."/>
            <person name="Lang F.B.F."/>
            <person name="Roger A.J."/>
            <person name="Ruiz-Trillo I."/>
            <person name="Lander E."/>
            <person name="Nusbaum C."/>
        </authorList>
    </citation>
    <scope>NUCLEOTIDE SEQUENCE [LARGE SCALE GENOMIC DNA]</scope>
    <source>
        <strain evidence="8 9">DAOM BR117</strain>
    </source>
</reference>
<evidence type="ECO:0000256" key="4">
    <source>
        <dbReference type="ARBA" id="ARBA00023242"/>
    </source>
</evidence>
<dbReference type="STRING" id="645134.A0A0L0H6B2"/>
<dbReference type="GO" id="GO:0046540">
    <property type="term" value="C:U4/U6 x U5 tri-snRNP complex"/>
    <property type="evidence" value="ECO:0007669"/>
    <property type="project" value="EnsemblFungi"/>
</dbReference>
<dbReference type="EMBL" id="KQ257470">
    <property type="protein sequence ID" value="KNC96258.1"/>
    <property type="molecule type" value="Genomic_DNA"/>
</dbReference>
<keyword evidence="4" id="KW-0539">Nucleus</keyword>
<dbReference type="CDD" id="cd24162">
    <property type="entry name" value="Prp3_C"/>
    <property type="match status" value="1"/>
</dbReference>
<dbReference type="eggNOG" id="KOG2769">
    <property type="taxonomic scope" value="Eukaryota"/>
</dbReference>
<dbReference type="VEuPathDB" id="FungiDB:SPPG_08410"/>
<evidence type="ECO:0000256" key="1">
    <source>
        <dbReference type="ARBA" id="ARBA00004123"/>
    </source>
</evidence>